<feature type="compositionally biased region" description="Basic and acidic residues" evidence="2">
    <location>
        <begin position="654"/>
        <end position="670"/>
    </location>
</feature>
<feature type="region of interest" description="Disordered" evidence="2">
    <location>
        <begin position="638"/>
        <end position="674"/>
    </location>
</feature>
<keyword evidence="4" id="KW-1185">Reference proteome</keyword>
<protein>
    <submittedName>
        <fullName evidence="3">Uncharacterized protein</fullName>
    </submittedName>
</protein>
<sequence>MAASAGPAAGELLLPESIDLLHLFDRIVLPRDIIRHLDVHARRLLRTSCRRLRDEVDACTSSLTINRYNIAKLAATPLCRRFPSLTRLAFGPAEPKDIARLLAAQLPGLVAASAAGSVAGAKVAAAAGADRGSGGLRELDFSGYFASMSTELWDAIVQHGPPDLVLRLNANESLLRRMEVDQVLAALAALRRGRPRLTVSFNTHPSFFGFRSTEPRVLRFLSAAPYITDLGFSVGLRGRDTQHAGFFELLAAEPPPAAADEEEDEDEELAAAAAAAGVAMAGVAGAGGSRGGQGSSAASGGGGGGGGMHRHGPTREAGQHQQQREQQQQQAQRERRRAGLAGSLTSLSLTHYEAEERPPLGPLLAGLHLLSRLTRLTLDCEISLQELAPLASCPHLAHLTIDLLLARTATAVRHLAMPAAGAVAAAPPPPPLTGADAALAAMAAHVNGRGAEMGACGAGGGAVVRVLPPPPIAGQPPMGEPAAAAAAAALNPFEVDLPVLAQVVSLTLGSESHPAQRLSLVFPALTSLTSAPATRKVGVYNVFACPPLLGGATALTRLSLNAVVAVEGAAALAAAAALTSLTFTHADNESTAAVLRNAARLPVLRRLGVWDHEEADEYLDLTQQLLPGPLLQQLRRRELQQEPARPGGGQEQAGRADEGERAGQEQHEWAEEGELQGPAEVEVLCYPRVETLELKATTPEFFDEFLLLLRAGALRFGGGGGVDAAGSAGGSGSSAPTGVSSSSLRMVRLDACYDPPLLQPGRLGQLLAALGPGLGRAVVSGWATPGSEAALLSLAGRIGRHPGLRMEYEYPIL</sequence>
<comment type="subcellular location">
    <subcellularLocation>
        <location evidence="1">Cytoplasm</location>
        <location evidence="1">Cytoskeleton</location>
        <location evidence="1">Cilium axoneme</location>
    </subcellularLocation>
</comment>
<name>A0A835VZ70_CHLIN</name>
<dbReference type="Gene3D" id="3.80.10.10">
    <property type="entry name" value="Ribonuclease Inhibitor"/>
    <property type="match status" value="1"/>
</dbReference>
<accession>A0A835VZ70</accession>
<proteinExistence type="predicted"/>
<feature type="compositionally biased region" description="Gly residues" evidence="2">
    <location>
        <begin position="285"/>
        <end position="307"/>
    </location>
</feature>
<dbReference type="Proteomes" id="UP000650467">
    <property type="component" value="Unassembled WGS sequence"/>
</dbReference>
<evidence type="ECO:0000256" key="2">
    <source>
        <dbReference type="SAM" id="MobiDB-lite"/>
    </source>
</evidence>
<dbReference type="EMBL" id="JAEHOC010000016">
    <property type="protein sequence ID" value="KAG2434712.1"/>
    <property type="molecule type" value="Genomic_DNA"/>
</dbReference>
<gene>
    <name evidence="3" type="ORF">HXX76_007602</name>
</gene>
<organism evidence="3 4">
    <name type="scientific">Chlamydomonas incerta</name>
    <dbReference type="NCBI Taxonomy" id="51695"/>
    <lineage>
        <taxon>Eukaryota</taxon>
        <taxon>Viridiplantae</taxon>
        <taxon>Chlorophyta</taxon>
        <taxon>core chlorophytes</taxon>
        <taxon>Chlorophyceae</taxon>
        <taxon>CS clade</taxon>
        <taxon>Chlamydomonadales</taxon>
        <taxon>Chlamydomonadaceae</taxon>
        <taxon>Chlamydomonas</taxon>
    </lineage>
</organism>
<dbReference type="OrthoDB" id="545304at2759"/>
<comment type="caution">
    <text evidence="3">The sequence shown here is derived from an EMBL/GenBank/DDBJ whole genome shotgun (WGS) entry which is preliminary data.</text>
</comment>
<dbReference type="GO" id="GO:0005930">
    <property type="term" value="C:axoneme"/>
    <property type="evidence" value="ECO:0007669"/>
    <property type="project" value="UniProtKB-SubCell"/>
</dbReference>
<dbReference type="InterPro" id="IPR032675">
    <property type="entry name" value="LRR_dom_sf"/>
</dbReference>
<reference evidence="3" key="1">
    <citation type="journal article" date="2020" name="bioRxiv">
        <title>Comparative genomics of Chlamydomonas.</title>
        <authorList>
            <person name="Craig R.J."/>
            <person name="Hasan A.R."/>
            <person name="Ness R.W."/>
            <person name="Keightley P.D."/>
        </authorList>
    </citation>
    <scope>NUCLEOTIDE SEQUENCE</scope>
    <source>
        <strain evidence="3">SAG 7.73</strain>
    </source>
</reference>
<feature type="compositionally biased region" description="Low complexity" evidence="2">
    <location>
        <begin position="319"/>
        <end position="331"/>
    </location>
</feature>
<dbReference type="AlphaFoldDB" id="A0A835VZ70"/>
<evidence type="ECO:0000313" key="3">
    <source>
        <dbReference type="EMBL" id="KAG2434712.1"/>
    </source>
</evidence>
<feature type="region of interest" description="Disordered" evidence="2">
    <location>
        <begin position="285"/>
        <end position="339"/>
    </location>
</feature>
<evidence type="ECO:0000256" key="1">
    <source>
        <dbReference type="ARBA" id="ARBA00004430"/>
    </source>
</evidence>
<evidence type="ECO:0000313" key="4">
    <source>
        <dbReference type="Proteomes" id="UP000650467"/>
    </source>
</evidence>